<accession>A0ABN9TTR3</accession>
<name>A0ABN9TTR3_9DINO</name>
<feature type="non-terminal residue" evidence="3">
    <location>
        <position position="1"/>
    </location>
</feature>
<gene>
    <name evidence="3" type="ORF">PCOR1329_LOCUS42123</name>
</gene>
<comment type="caution">
    <text evidence="3">The sequence shown here is derived from an EMBL/GenBank/DDBJ whole genome shotgun (WGS) entry which is preliminary data.</text>
</comment>
<feature type="non-terminal residue" evidence="3">
    <location>
        <position position="999"/>
    </location>
</feature>
<dbReference type="Pfam" id="PF00075">
    <property type="entry name" value="RNase_H"/>
    <property type="match status" value="1"/>
</dbReference>
<keyword evidence="4" id="KW-1185">Reference proteome</keyword>
<protein>
    <recommendedName>
        <fullName evidence="2">RNase H type-1 domain-containing protein</fullName>
    </recommendedName>
</protein>
<sequence>ARDGVGQTAGATAWRWAANRICSHILVAQAARAKRPDPARAAWLRECLGKALHRGRHRLRQLGATGQRLDHLPCDIEHWRLHEDGAEEGLTAVMEIRRWLLKQANKIVSTVAQERAKAWWGHLKDGSKGAAGFLHRMARWRHAERPPAPIANYKKDEVELLDGQTLLDGHAHQWHQPWASHGADSRAEHVFKTSTGIGADWWHPRWWTWLSPEGIQALVDLAEYMLHHVHWPTQVERLAYFLVPKPHGAAHINAAVVKDLSKAFERVTMRRLWGHGRKLGMPEQVIHLMVSIFTMDRVVTLDGMVASTRMRTWSAAAAGSRGGTRALKCFTIILLDMVIARPCLEGAKRYVKLYVDGTTIHLQGEREAVVHEAKESSMAYIQAAEAEGLPLSLTTHKNGVTKKGKSYVYTADKQAKAKFKISAKDWGLEIQEEGVQLGVDFTGGVGARRRPKQQERVEVMVKRGTKLNILKKQGASLGTAKVAKLGFLPSLRYGVACIGAPPKLIERARINMSMALSGEAMGKDRTLRLWLEEADPAVSLTIRPVVEWTEVVWSRAMDEEAMVAAWRKAAARLATAGTVAWSAVRGPAEAVLRTLRDLGWSWPAPWTLLTPAGVQVPLHTVAPKTVRYKLERAIERQVLTKWATEKGIAEEVPKPFLEPVRALLKKRRWATHQGAIQAYVGQDYCTRAKLQQRGTVADGMCQQCRRALGTQRHRFGRCEAHEESRAKLADKHAGIVQRMAGSGESLLLNCGLVAHPIYDVEGDTQIEQCHAVNAEGDEICEDDVMPFISGSCFTDGSRKGTPRSRATAGATCGSRSLMVKVSARRLVEHTVACQGYELQAIWYALHRATAPTTLATDCEMAVRGTRRGRQWCMATQRSNCDIWMRIWHVVDETFPNMDGPTVVHVRSHGRGQNAFHEHANKIADEMAAKGAQLAMPPQWQIDVWQDRWKTVQQVLDFVADMAVEVGDFGGVAKPTKEEARAQRRREAQLRGRQPEADEA</sequence>
<organism evidence="3 4">
    <name type="scientific">Prorocentrum cordatum</name>
    <dbReference type="NCBI Taxonomy" id="2364126"/>
    <lineage>
        <taxon>Eukaryota</taxon>
        <taxon>Sar</taxon>
        <taxon>Alveolata</taxon>
        <taxon>Dinophyceae</taxon>
        <taxon>Prorocentrales</taxon>
        <taxon>Prorocentraceae</taxon>
        <taxon>Prorocentrum</taxon>
    </lineage>
</organism>
<dbReference type="InterPro" id="IPR012337">
    <property type="entry name" value="RNaseH-like_sf"/>
</dbReference>
<evidence type="ECO:0000313" key="4">
    <source>
        <dbReference type="Proteomes" id="UP001189429"/>
    </source>
</evidence>
<feature type="domain" description="RNase H type-1" evidence="2">
    <location>
        <begin position="792"/>
        <end position="931"/>
    </location>
</feature>
<dbReference type="SUPFAM" id="SSF53098">
    <property type="entry name" value="Ribonuclease H-like"/>
    <property type="match status" value="1"/>
</dbReference>
<reference evidence="3" key="1">
    <citation type="submission" date="2023-10" db="EMBL/GenBank/DDBJ databases">
        <authorList>
            <person name="Chen Y."/>
            <person name="Shah S."/>
            <person name="Dougan E. K."/>
            <person name="Thang M."/>
            <person name="Chan C."/>
        </authorList>
    </citation>
    <scope>NUCLEOTIDE SEQUENCE [LARGE SCALE GENOMIC DNA]</scope>
</reference>
<dbReference type="InterPro" id="IPR036397">
    <property type="entry name" value="RNaseH_sf"/>
</dbReference>
<dbReference type="Proteomes" id="UP001189429">
    <property type="component" value="Unassembled WGS sequence"/>
</dbReference>
<evidence type="ECO:0000259" key="2">
    <source>
        <dbReference type="Pfam" id="PF00075"/>
    </source>
</evidence>
<dbReference type="InterPro" id="IPR002156">
    <property type="entry name" value="RNaseH_domain"/>
</dbReference>
<dbReference type="EMBL" id="CAUYUJ010015060">
    <property type="protein sequence ID" value="CAK0849440.1"/>
    <property type="molecule type" value="Genomic_DNA"/>
</dbReference>
<evidence type="ECO:0000313" key="3">
    <source>
        <dbReference type="EMBL" id="CAK0849440.1"/>
    </source>
</evidence>
<proteinExistence type="predicted"/>
<feature type="region of interest" description="Disordered" evidence="1">
    <location>
        <begin position="972"/>
        <end position="999"/>
    </location>
</feature>
<dbReference type="Gene3D" id="3.30.420.10">
    <property type="entry name" value="Ribonuclease H-like superfamily/Ribonuclease H"/>
    <property type="match status" value="1"/>
</dbReference>
<evidence type="ECO:0000256" key="1">
    <source>
        <dbReference type="SAM" id="MobiDB-lite"/>
    </source>
</evidence>
<feature type="compositionally biased region" description="Basic and acidic residues" evidence="1">
    <location>
        <begin position="974"/>
        <end position="999"/>
    </location>
</feature>